<dbReference type="OrthoDB" id="3524093at2"/>
<accession>A0A1J4N572</accession>
<reference evidence="1" key="1">
    <citation type="submission" date="2016-10" db="EMBL/GenBank/DDBJ databases">
        <title>Draft Genome Sequence of Nocardioides luteus Strain BAFB, an Alkane-Degrading Bacterium Isolated from JP-7 Polluted Soil.</title>
        <authorList>
            <person name="Brown L."/>
            <person name="Ruiz O.N."/>
            <person name="Gunasekera T."/>
        </authorList>
    </citation>
    <scope>NUCLEOTIDE SEQUENCE [LARGE SCALE GENOMIC DNA]</scope>
    <source>
        <strain evidence="1">BAFB</strain>
    </source>
</reference>
<protein>
    <submittedName>
        <fullName evidence="1">Uncharacterized protein</fullName>
    </submittedName>
</protein>
<keyword evidence="2" id="KW-1185">Reference proteome</keyword>
<dbReference type="EMBL" id="JZDQ02000022">
    <property type="protein sequence ID" value="OIJ25704.1"/>
    <property type="molecule type" value="Genomic_DNA"/>
</dbReference>
<organism evidence="1 2">
    <name type="scientific">Nocardioides luteus</name>
    <dbReference type="NCBI Taxonomy" id="1844"/>
    <lineage>
        <taxon>Bacteria</taxon>
        <taxon>Bacillati</taxon>
        <taxon>Actinomycetota</taxon>
        <taxon>Actinomycetes</taxon>
        <taxon>Propionibacteriales</taxon>
        <taxon>Nocardioidaceae</taxon>
        <taxon>Nocardioides</taxon>
    </lineage>
</organism>
<dbReference type="Proteomes" id="UP000033772">
    <property type="component" value="Unassembled WGS sequence"/>
</dbReference>
<name>A0A1J4N572_9ACTN</name>
<evidence type="ECO:0000313" key="2">
    <source>
        <dbReference type="Proteomes" id="UP000033772"/>
    </source>
</evidence>
<dbReference type="STRING" id="1844.UG56_016100"/>
<comment type="caution">
    <text evidence="1">The sequence shown here is derived from an EMBL/GenBank/DDBJ whole genome shotgun (WGS) entry which is preliminary data.</text>
</comment>
<dbReference type="AlphaFoldDB" id="A0A1J4N572"/>
<evidence type="ECO:0000313" key="1">
    <source>
        <dbReference type="EMBL" id="OIJ25704.1"/>
    </source>
</evidence>
<proteinExistence type="predicted"/>
<gene>
    <name evidence="1" type="ORF">UG56_016100</name>
</gene>
<sequence>MSVETTPEALRLAWWVTAWLRGEAVTDLVLDAVIGPDATHTVSGLAALGLGGAEGVADTFVSGMGRLRTEGATGVGVAFPAEGDPVGLGGPRAFNDAALEAGEAVVVSTSSTTGVWIGLVPVRVGAVIEWQAYAAQRRQLPDVGEADRALRLALSESATALAELDVARWRPEVADWLMNLRHRPSLAGAPGVPARCVELAARGVQAREIVAVALEDEGGAVSASEMFRRREALVGLDRAARRALTAAGSPEVWPPN</sequence>